<evidence type="ECO:0000256" key="1">
    <source>
        <dbReference type="SAM" id="SignalP"/>
    </source>
</evidence>
<keyword evidence="4" id="KW-1185">Reference proteome</keyword>
<feature type="signal peptide" evidence="1">
    <location>
        <begin position="1"/>
        <end position="21"/>
    </location>
</feature>
<protein>
    <recommendedName>
        <fullName evidence="2">Transglutaminase-like domain-containing protein</fullName>
    </recommendedName>
</protein>
<evidence type="ECO:0000313" key="3">
    <source>
        <dbReference type="EMBL" id="QGW27881.1"/>
    </source>
</evidence>
<dbReference type="InterPro" id="IPR038765">
    <property type="entry name" value="Papain-like_cys_pep_sf"/>
</dbReference>
<dbReference type="SUPFAM" id="SSF54001">
    <property type="entry name" value="Cysteine proteinases"/>
    <property type="match status" value="1"/>
</dbReference>
<organism evidence="3 4">
    <name type="scientific">Phnomibacter ginsenosidimutans</name>
    <dbReference type="NCBI Taxonomy" id="2676868"/>
    <lineage>
        <taxon>Bacteria</taxon>
        <taxon>Pseudomonadati</taxon>
        <taxon>Bacteroidota</taxon>
        <taxon>Chitinophagia</taxon>
        <taxon>Chitinophagales</taxon>
        <taxon>Chitinophagaceae</taxon>
        <taxon>Phnomibacter</taxon>
    </lineage>
</organism>
<name>A0A6I6GZG3_9BACT</name>
<keyword evidence="1" id="KW-0732">Signal</keyword>
<sequence>MKQFYAAVCSLLLLTATTFSVFGQMAPAPDDEGLAQLGQLKKISKKADIAAFRIVKTIRFEPGKGLDKAPVAMAIEDGRIELTAMEKQAKMGHLIGYNQFVKLDKFAMGALRGDKLQQIRIQPARIPLTDDGIFLDDTYGAFLGVEGAQPGSRIAFEYSSFFTDTKYMSRYFFHSFYPQKTHLIEFVVPDWIKIDIKEMNFAGYDIKKTVKKGNGNVTYSYEAINLKEVKSEPNSLARPYYLPHIIVTTLSYEINKIPYSGFASVGDLYKWYKKLYDKASNDNADLKTLVPGIIAGKNSDEEKIKAIYYWVQDNIRYIAYEEGYAGFVPETVQTVFKNKYGDCKGMANLVTEMLKLAGFDAHFAWVGTRDIPYDHNEVHSMCVDNHAICVLYHKGQTYFIDGTEKYAPLGRDAFRIQGKTVLVEQGENFKVEKVPVAKPEANLMLTKANLSLQDNVIKGRVKVVFSGEARNYFHNLYNSIPANKKQDFLKSLVEMGDNNIEASNVKSSDFKNRDIDISIEGDVEVSNGVTSAGKQKYLGIDFVPTSLSGVLPKDDRQSPFDLDYVVWAKDEISLTLPAGAVVNAKPADTKFNFKQNTFAASYTLQQNTLLLQKDFIINTPVIYPSDFTDWKTYINKIKEFNRNKISVTVQ</sequence>
<evidence type="ECO:0000259" key="2">
    <source>
        <dbReference type="Pfam" id="PF01841"/>
    </source>
</evidence>
<reference evidence="3 4" key="1">
    <citation type="submission" date="2019-11" db="EMBL/GenBank/DDBJ databases">
        <authorList>
            <person name="Im W.T."/>
        </authorList>
    </citation>
    <scope>NUCLEOTIDE SEQUENCE [LARGE SCALE GENOMIC DNA]</scope>
    <source>
        <strain evidence="3 4">SB-02</strain>
    </source>
</reference>
<dbReference type="Gene3D" id="2.60.120.1130">
    <property type="match status" value="1"/>
</dbReference>
<feature type="chain" id="PRO_5026174244" description="Transglutaminase-like domain-containing protein" evidence="1">
    <location>
        <begin position="22"/>
        <end position="650"/>
    </location>
</feature>
<dbReference type="KEGG" id="fls:GLV81_07015"/>
<dbReference type="AlphaFoldDB" id="A0A6I6GZG3"/>
<dbReference type="InterPro" id="IPR002931">
    <property type="entry name" value="Transglutaminase-like"/>
</dbReference>
<proteinExistence type="predicted"/>
<dbReference type="Pfam" id="PF01841">
    <property type="entry name" value="Transglut_core"/>
    <property type="match status" value="1"/>
</dbReference>
<dbReference type="RefSeq" id="WP_157478070.1">
    <property type="nucleotide sequence ID" value="NZ_CP046566.1"/>
</dbReference>
<accession>A0A6I6GZG3</accession>
<evidence type="ECO:0000313" key="4">
    <source>
        <dbReference type="Proteomes" id="UP000426027"/>
    </source>
</evidence>
<feature type="domain" description="Transglutaminase-like" evidence="2">
    <location>
        <begin position="288"/>
        <end position="388"/>
    </location>
</feature>
<dbReference type="Proteomes" id="UP000426027">
    <property type="component" value="Chromosome"/>
</dbReference>
<gene>
    <name evidence="3" type="ORF">GLV81_07015</name>
</gene>
<dbReference type="Gene3D" id="2.60.40.3140">
    <property type="match status" value="1"/>
</dbReference>
<dbReference type="Gene3D" id="3.10.620.30">
    <property type="match status" value="1"/>
</dbReference>
<dbReference type="EMBL" id="CP046566">
    <property type="protein sequence ID" value="QGW27881.1"/>
    <property type="molecule type" value="Genomic_DNA"/>
</dbReference>